<reference evidence="11 12" key="1">
    <citation type="journal article" date="2019" name="Nat. Med.">
        <title>A library of human gut bacterial isolates paired with longitudinal multiomics data enables mechanistic microbiome research.</title>
        <authorList>
            <person name="Poyet M."/>
            <person name="Groussin M."/>
            <person name="Gibbons S.M."/>
            <person name="Avila-Pacheco J."/>
            <person name="Jiang X."/>
            <person name="Kearney S.M."/>
            <person name="Perrotta A.R."/>
            <person name="Berdy B."/>
            <person name="Zhao S."/>
            <person name="Lieberman T.D."/>
            <person name="Swanson P.K."/>
            <person name="Smith M."/>
            <person name="Roesemann S."/>
            <person name="Alexander J.E."/>
            <person name="Rich S.A."/>
            <person name="Livny J."/>
            <person name="Vlamakis H."/>
            <person name="Clish C."/>
            <person name="Bullock K."/>
            <person name="Deik A."/>
            <person name="Scott J."/>
            <person name="Pierce K.A."/>
            <person name="Xavier R.J."/>
            <person name="Alm E.J."/>
        </authorList>
    </citation>
    <scope>NUCLEOTIDE SEQUENCE [LARGE SCALE GENOMIC DNA]</scope>
    <source>
        <strain evidence="11 12">BIOML-A10</strain>
    </source>
</reference>
<keyword evidence="5" id="KW-0732">Signal</keyword>
<evidence type="ECO:0000259" key="10">
    <source>
        <dbReference type="Pfam" id="PF07715"/>
    </source>
</evidence>
<organism evidence="11 12">
    <name type="scientific">Bacteroides salyersiae</name>
    <dbReference type="NCBI Taxonomy" id="291644"/>
    <lineage>
        <taxon>Bacteria</taxon>
        <taxon>Pseudomonadati</taxon>
        <taxon>Bacteroidota</taxon>
        <taxon>Bacteroidia</taxon>
        <taxon>Bacteroidales</taxon>
        <taxon>Bacteroidaceae</taxon>
        <taxon>Bacteroides</taxon>
    </lineage>
</organism>
<dbReference type="Gene3D" id="2.170.130.10">
    <property type="entry name" value="TonB-dependent receptor, plug domain"/>
    <property type="match status" value="1"/>
</dbReference>
<evidence type="ECO:0000256" key="2">
    <source>
        <dbReference type="ARBA" id="ARBA00022448"/>
    </source>
</evidence>
<keyword evidence="8 9" id="KW-0998">Cell outer membrane</keyword>
<feature type="domain" description="TonB-dependent receptor plug" evidence="10">
    <location>
        <begin position="130"/>
        <end position="239"/>
    </location>
</feature>
<dbReference type="AlphaFoldDB" id="A0A7J4XFE4"/>
<accession>A0A7J4XFE4</accession>
<comment type="similarity">
    <text evidence="9">Belongs to the TonB-dependent receptor family.</text>
</comment>
<dbReference type="PROSITE" id="PS52016">
    <property type="entry name" value="TONB_DEPENDENT_REC_3"/>
    <property type="match status" value="1"/>
</dbReference>
<comment type="subcellular location">
    <subcellularLocation>
        <location evidence="1 9">Cell outer membrane</location>
        <topology evidence="1 9">Multi-pass membrane protein</topology>
    </subcellularLocation>
</comment>
<dbReference type="Gene3D" id="2.60.40.1120">
    <property type="entry name" value="Carboxypeptidase-like, regulatory domain"/>
    <property type="match status" value="1"/>
</dbReference>
<evidence type="ECO:0000313" key="11">
    <source>
        <dbReference type="EMBL" id="KAA3760673.1"/>
    </source>
</evidence>
<dbReference type="PANTHER" id="PTHR30069:SF29">
    <property type="entry name" value="HEMOGLOBIN AND HEMOGLOBIN-HAPTOGLOBIN-BINDING PROTEIN 1-RELATED"/>
    <property type="match status" value="1"/>
</dbReference>
<keyword evidence="6" id="KW-0798">TonB box</keyword>
<dbReference type="GO" id="GO:0015344">
    <property type="term" value="F:siderophore uptake transmembrane transporter activity"/>
    <property type="evidence" value="ECO:0007669"/>
    <property type="project" value="TreeGrafter"/>
</dbReference>
<keyword evidence="3 9" id="KW-1134">Transmembrane beta strand</keyword>
<dbReference type="InterPro" id="IPR012910">
    <property type="entry name" value="Plug_dom"/>
</dbReference>
<evidence type="ECO:0000313" key="12">
    <source>
        <dbReference type="Proteomes" id="UP000422221"/>
    </source>
</evidence>
<dbReference type="InterPro" id="IPR023996">
    <property type="entry name" value="TonB-dep_OMP_SusC/RagA"/>
</dbReference>
<evidence type="ECO:0000256" key="8">
    <source>
        <dbReference type="ARBA" id="ARBA00023237"/>
    </source>
</evidence>
<protein>
    <submittedName>
        <fullName evidence="11">SusC/RagA family TonB-linked outer membrane protein</fullName>
    </submittedName>
</protein>
<dbReference type="NCBIfam" id="TIGR04056">
    <property type="entry name" value="OMP_RagA_SusC"/>
    <property type="match status" value="1"/>
</dbReference>
<evidence type="ECO:0000256" key="7">
    <source>
        <dbReference type="ARBA" id="ARBA00023136"/>
    </source>
</evidence>
<evidence type="ECO:0000256" key="9">
    <source>
        <dbReference type="PROSITE-ProRule" id="PRU01360"/>
    </source>
</evidence>
<dbReference type="Pfam" id="PF07715">
    <property type="entry name" value="Plug"/>
    <property type="match status" value="1"/>
</dbReference>
<dbReference type="SUPFAM" id="SSF56935">
    <property type="entry name" value="Porins"/>
    <property type="match status" value="1"/>
</dbReference>
<dbReference type="PROSITE" id="PS01156">
    <property type="entry name" value="TONB_DEPENDENT_REC_2"/>
    <property type="match status" value="1"/>
</dbReference>
<keyword evidence="2 9" id="KW-0813">Transport</keyword>
<proteinExistence type="inferred from homology"/>
<dbReference type="GO" id="GO:0044718">
    <property type="term" value="P:siderophore transmembrane transport"/>
    <property type="evidence" value="ECO:0007669"/>
    <property type="project" value="TreeGrafter"/>
</dbReference>
<evidence type="ECO:0000256" key="3">
    <source>
        <dbReference type="ARBA" id="ARBA00022452"/>
    </source>
</evidence>
<name>A0A7J4XFE4_9BACE</name>
<dbReference type="GO" id="GO:0009279">
    <property type="term" value="C:cell outer membrane"/>
    <property type="evidence" value="ECO:0007669"/>
    <property type="project" value="UniProtKB-SubCell"/>
</dbReference>
<dbReference type="Proteomes" id="UP000422221">
    <property type="component" value="Unassembled WGS sequence"/>
</dbReference>
<keyword evidence="7 9" id="KW-0472">Membrane</keyword>
<sequence>MNKYKIILIIFFSILSLSNLMAQKGGIKVSGKVVSSYANRPLPDAIITISGVDKTVECDSLGRFSVDGVPAKATISVWCPGFYTKEEPVANREQVQIVMIPEDMKGYSEKVTLPFRGMVVQKNKSTNLSSVSKNGLNLNLTDVEEGFRNIPGLQLISKSGQSQEGSFFSIRGVNTMIANSTPLIVVNGVPYMPDMNESGIIGGYSKDIFNILNVQDIENITVLKGADAAMYGSLGSNGVIMIETDKAADLDTKVEFIGQYGLSWNTSTLPVLGVDDYKSLMGNVALTKYEDMSDALNAFPYLKDDPEFYYKYLYNNNTDWQDLIYRNAFVTDNVLKIKGGDAIAKYDFSIGVKNKQGTVEETNSSKYYARMNADVTLSKNVSLFSTISFAYTNNRVAEQGMVLETNPLLTALRKGPLFSPYNKDDKNNLLPDFASIRDEDGALIVNNSVSNPLAVVNDVEMKEHAYDVLLDAGLQYRINENWKLKATFGLNYNLKQEDAFVPGMSSMTIMPLDNQLAKNTVRSAEGTTLNTYYALNLSYLKKIAHIHTIAASLGGQIAMNSIDYNAGSGYNTANDYYKTLNNVQSIGRNYFGYINKWNWMNYNASVKYNYNNQFFAGANLAADGSSAVGADAARIYLYPAVNAAWNIRNTLFKNVTFLNDVNLRTEYVMTGNSRFASSIGEYYYLNRVFKGLSGLVRAGIPSVKITPERTNTWNLGLDVAMFNNRLTFSLDYFDSRSKDLIMPVTISSVYGTDCMYRNLGEVSNKGIEFGAQLALIQNRDFKWYVGGTISTNKNEVKSLGGENSMILSMSDGSAVISEVGQPLYSFYGYQTDGVFATDDAVVAAGKDGQALTNAIGVAFAAGDMRFVDQNGDGKIDKEDRVNLGNALPDFYGTFYTNFQYKGLAVSAVFGYSKGNKMYNAVRRTMESMSDFSNQLTSVTRRWMYEGQITDIPRAVYGDPMENSRFSDRWIEDASYLKLKELMVSYKFNLFAGTTVFVAAENLFTATKYLGMDPETMYSYDSSMRGFDYGKIASPRTVKLGFKVQF</sequence>
<dbReference type="PANTHER" id="PTHR30069">
    <property type="entry name" value="TONB-DEPENDENT OUTER MEMBRANE RECEPTOR"/>
    <property type="match status" value="1"/>
</dbReference>
<evidence type="ECO:0000256" key="5">
    <source>
        <dbReference type="ARBA" id="ARBA00022729"/>
    </source>
</evidence>
<dbReference type="InterPro" id="IPR037066">
    <property type="entry name" value="Plug_dom_sf"/>
</dbReference>
<dbReference type="InterPro" id="IPR036942">
    <property type="entry name" value="Beta-barrel_TonB_sf"/>
</dbReference>
<dbReference type="RefSeq" id="WP_005926582.1">
    <property type="nucleotide sequence ID" value="NZ_CABKSE010000001.1"/>
</dbReference>
<dbReference type="InterPro" id="IPR008969">
    <property type="entry name" value="CarboxyPept-like_regulatory"/>
</dbReference>
<comment type="caution">
    <text evidence="11">The sequence shown here is derived from an EMBL/GenBank/DDBJ whole genome shotgun (WGS) entry which is preliminary data.</text>
</comment>
<dbReference type="InterPro" id="IPR039426">
    <property type="entry name" value="TonB-dep_rcpt-like"/>
</dbReference>
<dbReference type="EMBL" id="VWMK01000019">
    <property type="protein sequence ID" value="KAA3760673.1"/>
    <property type="molecule type" value="Genomic_DNA"/>
</dbReference>
<keyword evidence="4 9" id="KW-0812">Transmembrane</keyword>
<evidence type="ECO:0000256" key="4">
    <source>
        <dbReference type="ARBA" id="ARBA00022692"/>
    </source>
</evidence>
<gene>
    <name evidence="11" type="ORF">F3F73_17535</name>
</gene>
<dbReference type="InterPro" id="IPR010917">
    <property type="entry name" value="TonB_rcpt_CS"/>
</dbReference>
<evidence type="ECO:0000256" key="1">
    <source>
        <dbReference type="ARBA" id="ARBA00004571"/>
    </source>
</evidence>
<evidence type="ECO:0000256" key="6">
    <source>
        <dbReference type="ARBA" id="ARBA00023077"/>
    </source>
</evidence>
<dbReference type="Gene3D" id="2.40.170.20">
    <property type="entry name" value="TonB-dependent receptor, beta-barrel domain"/>
    <property type="match status" value="1"/>
</dbReference>
<dbReference type="SUPFAM" id="SSF49464">
    <property type="entry name" value="Carboxypeptidase regulatory domain-like"/>
    <property type="match status" value="1"/>
</dbReference>